<name>L8HA68_ACACF</name>
<proteinExistence type="predicted"/>
<reference evidence="2 3" key="1">
    <citation type="journal article" date="2013" name="Genome Biol.">
        <title>Genome of Acanthamoeba castellanii highlights extensive lateral gene transfer and early evolution of tyrosine kinase signaling.</title>
        <authorList>
            <person name="Clarke M."/>
            <person name="Lohan A.J."/>
            <person name="Liu B."/>
            <person name="Lagkouvardos I."/>
            <person name="Roy S."/>
            <person name="Zafar N."/>
            <person name="Bertelli C."/>
            <person name="Schilde C."/>
            <person name="Kianianmomeni A."/>
            <person name="Burglin T.R."/>
            <person name="Frech C."/>
            <person name="Turcotte B."/>
            <person name="Kopec K.O."/>
            <person name="Synnott J.M."/>
            <person name="Choo C."/>
            <person name="Paponov I."/>
            <person name="Finkler A."/>
            <person name="Soon Heng Tan C."/>
            <person name="Hutchins A.P."/>
            <person name="Weinmeier T."/>
            <person name="Rattei T."/>
            <person name="Chu J.S."/>
            <person name="Gimenez G."/>
            <person name="Irimia M."/>
            <person name="Rigden D.J."/>
            <person name="Fitzpatrick D.A."/>
            <person name="Lorenzo-Morales J."/>
            <person name="Bateman A."/>
            <person name="Chiu C.H."/>
            <person name="Tang P."/>
            <person name="Hegemann P."/>
            <person name="Fromm H."/>
            <person name="Raoult D."/>
            <person name="Greub G."/>
            <person name="Miranda-Saavedra D."/>
            <person name="Chen N."/>
            <person name="Nash P."/>
            <person name="Ginger M.L."/>
            <person name="Horn M."/>
            <person name="Schaap P."/>
            <person name="Caler L."/>
            <person name="Loftus B."/>
        </authorList>
    </citation>
    <scope>NUCLEOTIDE SEQUENCE [LARGE SCALE GENOMIC DNA]</scope>
    <source>
        <strain evidence="2 3">Neff</strain>
    </source>
</reference>
<protein>
    <submittedName>
        <fullName evidence="2">Uncharacterized protein</fullName>
    </submittedName>
</protein>
<evidence type="ECO:0000313" key="3">
    <source>
        <dbReference type="Proteomes" id="UP000011083"/>
    </source>
</evidence>
<dbReference type="GeneID" id="14923042"/>
<dbReference type="RefSeq" id="XP_004348575.1">
    <property type="nucleotide sequence ID" value="XM_004348525.1"/>
</dbReference>
<dbReference type="Proteomes" id="UP000011083">
    <property type="component" value="Unassembled WGS sequence"/>
</dbReference>
<dbReference type="KEGG" id="acan:ACA1_159140"/>
<sequence>MWNAKSPAERARLDRPSTLDLLQLCKAGKNVDIFRAFLYKAGIRGHVLDQFQALRNAVCHKAPLTALFEITGLLFVLGATSQMEKVKTLSNGFALFRQKQQEAADTVPTSTFTTTSTSTSTTTSTSSAPLPTSASAITSTSTSTSSAPLPTASGPAPSVQTSDASNQGTTVKRLHDPENDQDVEPNTKRTKHPVIFIDSDDEDEEEEQEKKVVIFIID</sequence>
<feature type="compositionally biased region" description="Low complexity" evidence="1">
    <location>
        <begin position="104"/>
        <end position="158"/>
    </location>
</feature>
<evidence type="ECO:0000313" key="2">
    <source>
        <dbReference type="EMBL" id="ELR22117.1"/>
    </source>
</evidence>
<dbReference type="AlphaFoldDB" id="L8HA68"/>
<accession>L8HA68</accession>
<feature type="compositionally biased region" description="Acidic residues" evidence="1">
    <location>
        <begin position="198"/>
        <end position="207"/>
    </location>
</feature>
<feature type="region of interest" description="Disordered" evidence="1">
    <location>
        <begin position="104"/>
        <end position="210"/>
    </location>
</feature>
<dbReference type="VEuPathDB" id="AmoebaDB:ACA1_159140"/>
<feature type="compositionally biased region" description="Polar residues" evidence="1">
    <location>
        <begin position="159"/>
        <end position="170"/>
    </location>
</feature>
<dbReference type="EMBL" id="KB007890">
    <property type="protein sequence ID" value="ELR22117.1"/>
    <property type="molecule type" value="Genomic_DNA"/>
</dbReference>
<keyword evidence="3" id="KW-1185">Reference proteome</keyword>
<evidence type="ECO:0000256" key="1">
    <source>
        <dbReference type="SAM" id="MobiDB-lite"/>
    </source>
</evidence>
<gene>
    <name evidence="2" type="ORF">ACA1_159140</name>
</gene>
<organism evidence="2 3">
    <name type="scientific">Acanthamoeba castellanii (strain ATCC 30010 / Neff)</name>
    <dbReference type="NCBI Taxonomy" id="1257118"/>
    <lineage>
        <taxon>Eukaryota</taxon>
        <taxon>Amoebozoa</taxon>
        <taxon>Discosea</taxon>
        <taxon>Longamoebia</taxon>
        <taxon>Centramoebida</taxon>
        <taxon>Acanthamoebidae</taxon>
        <taxon>Acanthamoeba</taxon>
    </lineage>
</organism>